<protein>
    <submittedName>
        <fullName evidence="4">Maltodextrin-binding protein MdxE</fullName>
    </submittedName>
</protein>
<dbReference type="Pfam" id="PF01547">
    <property type="entry name" value="SBP_bac_1"/>
    <property type="match status" value="1"/>
</dbReference>
<organism evidence="4 5">
    <name type="scientific">Occultella aeris</name>
    <dbReference type="NCBI Taxonomy" id="2761496"/>
    <lineage>
        <taxon>Bacteria</taxon>
        <taxon>Bacillati</taxon>
        <taxon>Actinomycetota</taxon>
        <taxon>Actinomycetes</taxon>
        <taxon>Micrococcales</taxon>
        <taxon>Ruaniaceae</taxon>
        <taxon>Occultella</taxon>
    </lineage>
</organism>
<dbReference type="AlphaFoldDB" id="A0A7M4DQQ0"/>
<reference evidence="4 5" key="1">
    <citation type="submission" date="2019-11" db="EMBL/GenBank/DDBJ databases">
        <authorList>
            <person name="Criscuolo A."/>
        </authorList>
    </citation>
    <scope>NUCLEOTIDE SEQUENCE [LARGE SCALE GENOMIC DNA]</scope>
    <source>
        <strain evidence="4">CIP111667</strain>
    </source>
</reference>
<dbReference type="Proteomes" id="UP000419743">
    <property type="component" value="Unassembled WGS sequence"/>
</dbReference>
<evidence type="ECO:0000313" key="4">
    <source>
        <dbReference type="EMBL" id="VZO39794.1"/>
    </source>
</evidence>
<sequence>MKTTTRTLAVIGAVALFAAGCSGGGDGDDGGGGGGGGDGAAGATGPIDIWTSNNEAELAWATAVVDAWNAEHPDEQVTAQEIPAGASSEEAITAAITAGTAPCLVYNIANAAVSGWVRQGGLVNLSEFEDGASYIEDRGGENVASYQTDGSYYQLPWKSNPVMVMYNKTVFAAAGLDPENPGMATFDEFLDGSRQIVSSGAAASAIWPSPTSEFYQPWFDFYPLYLAETGGTMLVEDGASTFNTDEGRAVGEFWATMYSEGLSPQEASTDDAMSAGTTAMQLAGPWAIASYADSVDVGFMPVPTSGGADEVFTFADSKNISMFTSCENQGTAWEFLKFTTSEENDGLLLENTGQMPIRTDLAATFSDYFAANPMYEAFASQTERVADVPSIDNSVEVWQVFRDEYSSAVIFGSQSVDDFLTNAETEINGLVGD</sequence>
<comment type="caution">
    <text evidence="4">The sequence shown here is derived from an EMBL/GenBank/DDBJ whole genome shotgun (WGS) entry which is preliminary data.</text>
</comment>
<dbReference type="GO" id="GO:0055052">
    <property type="term" value="C:ATP-binding cassette (ABC) transporter complex, substrate-binding subunit-containing"/>
    <property type="evidence" value="ECO:0007669"/>
    <property type="project" value="TreeGrafter"/>
</dbReference>
<evidence type="ECO:0000256" key="2">
    <source>
        <dbReference type="ARBA" id="ARBA00022448"/>
    </source>
</evidence>
<dbReference type="Gene3D" id="3.40.190.10">
    <property type="entry name" value="Periplasmic binding protein-like II"/>
    <property type="match status" value="2"/>
</dbReference>
<dbReference type="SUPFAM" id="SSF53850">
    <property type="entry name" value="Periplasmic binding protein-like II"/>
    <property type="match status" value="1"/>
</dbReference>
<evidence type="ECO:0000256" key="3">
    <source>
        <dbReference type="ARBA" id="ARBA00022729"/>
    </source>
</evidence>
<dbReference type="GO" id="GO:0015768">
    <property type="term" value="P:maltose transport"/>
    <property type="evidence" value="ECO:0007669"/>
    <property type="project" value="TreeGrafter"/>
</dbReference>
<gene>
    <name evidence="4" type="primary">mdxE_1</name>
    <name evidence="4" type="ORF">HALOF300_04491</name>
</gene>
<dbReference type="EMBL" id="CACRYJ010000063">
    <property type="protein sequence ID" value="VZO39794.1"/>
    <property type="molecule type" value="Genomic_DNA"/>
</dbReference>
<accession>A0A7M4DQQ0</accession>
<name>A0A7M4DQQ0_9MICO</name>
<keyword evidence="3" id="KW-0732">Signal</keyword>
<dbReference type="RefSeq" id="WP_156743096.1">
    <property type="nucleotide sequence ID" value="NZ_CACRYJ010000063.1"/>
</dbReference>
<comment type="similarity">
    <text evidence="1">Belongs to the bacterial solute-binding protein 1 family.</text>
</comment>
<dbReference type="InterPro" id="IPR006059">
    <property type="entry name" value="SBP"/>
</dbReference>
<dbReference type="PROSITE" id="PS51257">
    <property type="entry name" value="PROKAR_LIPOPROTEIN"/>
    <property type="match status" value="1"/>
</dbReference>
<dbReference type="PANTHER" id="PTHR30061">
    <property type="entry name" value="MALTOSE-BINDING PERIPLASMIC PROTEIN"/>
    <property type="match status" value="1"/>
</dbReference>
<keyword evidence="5" id="KW-1185">Reference proteome</keyword>
<evidence type="ECO:0000256" key="1">
    <source>
        <dbReference type="ARBA" id="ARBA00008520"/>
    </source>
</evidence>
<keyword evidence="2" id="KW-0813">Transport</keyword>
<dbReference type="GO" id="GO:0042956">
    <property type="term" value="P:maltodextrin transmembrane transport"/>
    <property type="evidence" value="ECO:0007669"/>
    <property type="project" value="TreeGrafter"/>
</dbReference>
<proteinExistence type="inferred from homology"/>
<dbReference type="PANTHER" id="PTHR30061:SF50">
    <property type="entry name" value="MALTOSE_MALTODEXTRIN-BINDING PERIPLASMIC PROTEIN"/>
    <property type="match status" value="1"/>
</dbReference>
<dbReference type="GO" id="GO:1901982">
    <property type="term" value="F:maltose binding"/>
    <property type="evidence" value="ECO:0007669"/>
    <property type="project" value="TreeGrafter"/>
</dbReference>
<evidence type="ECO:0000313" key="5">
    <source>
        <dbReference type="Proteomes" id="UP000419743"/>
    </source>
</evidence>